<evidence type="ECO:0000256" key="1">
    <source>
        <dbReference type="SAM" id="MobiDB-lite"/>
    </source>
</evidence>
<feature type="compositionally biased region" description="Polar residues" evidence="1">
    <location>
        <begin position="1"/>
        <end position="11"/>
    </location>
</feature>
<comment type="caution">
    <text evidence="2">The sequence shown here is derived from an EMBL/GenBank/DDBJ whole genome shotgun (WGS) entry which is preliminary data.</text>
</comment>
<name>A0A6B0S5T1_9CETA</name>
<reference evidence="2" key="1">
    <citation type="submission" date="2019-10" db="EMBL/GenBank/DDBJ databases">
        <title>The sequence and de novo assembly of the wild yak genome.</title>
        <authorList>
            <person name="Liu Y."/>
        </authorList>
    </citation>
    <scope>NUCLEOTIDE SEQUENCE [LARGE SCALE GENOMIC DNA]</scope>
    <source>
        <strain evidence="2">WY2019</strain>
    </source>
</reference>
<feature type="region of interest" description="Disordered" evidence="1">
    <location>
        <begin position="1"/>
        <end position="163"/>
    </location>
</feature>
<feature type="compositionally biased region" description="Polar residues" evidence="1">
    <location>
        <begin position="265"/>
        <end position="275"/>
    </location>
</feature>
<dbReference type="Proteomes" id="UP000322234">
    <property type="component" value="Unassembled WGS sequence"/>
</dbReference>
<evidence type="ECO:0000313" key="3">
    <source>
        <dbReference type="Proteomes" id="UP000322234"/>
    </source>
</evidence>
<keyword evidence="3" id="KW-1185">Reference proteome</keyword>
<sequence>MGPGTLIQNQAGDPRPDPGLGTLVQNRAGDPCPDPGPGTLAQIWGRGPSSRTRLGTLAQIRGWTPSSRIGAGDPHPELGWGPSSRSGAGDPRPDMGPGTLIQNQAGDPRPDPGLDTLIQNRGRGPSSRTGLGTLVQIRGRVPSPRSGAGDPRPDPGWAPSSRSRLGTLLQIQAKDSPLGRWSLMPGGSASRPGLPFCSARTVSRLTSRSSLALRYFQFAQTKHTCPNQLCKKEGIESHLKLPSKQLYWKIPTLPWMNQEEKQSVHTKTSPVQQGGQRLRGPASGTRLQLQRQLELGDVWTASASGVDSGGAARGP</sequence>
<gene>
    <name evidence="2" type="ORF">E5288_WYG014890</name>
</gene>
<accession>A0A6B0S5T1</accession>
<organism evidence="2 3">
    <name type="scientific">Bos mutus</name>
    <name type="common">wild yak</name>
    <dbReference type="NCBI Taxonomy" id="72004"/>
    <lineage>
        <taxon>Eukaryota</taxon>
        <taxon>Metazoa</taxon>
        <taxon>Chordata</taxon>
        <taxon>Craniata</taxon>
        <taxon>Vertebrata</taxon>
        <taxon>Euteleostomi</taxon>
        <taxon>Mammalia</taxon>
        <taxon>Eutheria</taxon>
        <taxon>Laurasiatheria</taxon>
        <taxon>Artiodactyla</taxon>
        <taxon>Ruminantia</taxon>
        <taxon>Pecora</taxon>
        <taxon>Bovidae</taxon>
        <taxon>Bovinae</taxon>
        <taxon>Bos</taxon>
    </lineage>
</organism>
<feature type="region of interest" description="Disordered" evidence="1">
    <location>
        <begin position="259"/>
        <end position="286"/>
    </location>
</feature>
<evidence type="ECO:0000313" key="2">
    <source>
        <dbReference type="EMBL" id="MXQ96921.1"/>
    </source>
</evidence>
<proteinExistence type="predicted"/>
<protein>
    <submittedName>
        <fullName evidence="2">Uncharacterized protein</fullName>
    </submittedName>
</protein>
<dbReference type="AlphaFoldDB" id="A0A6B0S5T1"/>
<dbReference type="EMBL" id="VBQZ03000176">
    <property type="protein sequence ID" value="MXQ96921.1"/>
    <property type="molecule type" value="Genomic_DNA"/>
</dbReference>